<organism evidence="1 2">
    <name type="scientific">Streblomastix strix</name>
    <dbReference type="NCBI Taxonomy" id="222440"/>
    <lineage>
        <taxon>Eukaryota</taxon>
        <taxon>Metamonada</taxon>
        <taxon>Preaxostyla</taxon>
        <taxon>Oxymonadida</taxon>
        <taxon>Streblomastigidae</taxon>
        <taxon>Streblomastix</taxon>
    </lineage>
</organism>
<dbReference type="Proteomes" id="UP000324800">
    <property type="component" value="Unassembled WGS sequence"/>
</dbReference>
<proteinExistence type="predicted"/>
<accession>A0A5J4VL73</accession>
<comment type="caution">
    <text evidence="1">The sequence shown here is derived from an EMBL/GenBank/DDBJ whole genome shotgun (WGS) entry which is preliminary data.</text>
</comment>
<evidence type="ECO:0000313" key="1">
    <source>
        <dbReference type="EMBL" id="KAA6383348.1"/>
    </source>
</evidence>
<evidence type="ECO:0000313" key="2">
    <source>
        <dbReference type="Proteomes" id="UP000324800"/>
    </source>
</evidence>
<sequence>MEGSIKERIQQLNMILTQGPEFAQATISQGAVPIILDKLKKGTDEETNDFVAFLLSSLGIFGNYAPSKAEEFSIITKSLENITIQIKFIHGRDYLEELI</sequence>
<protein>
    <submittedName>
        <fullName evidence="1">Uncharacterized protein</fullName>
    </submittedName>
</protein>
<reference evidence="1 2" key="1">
    <citation type="submission" date="2019-03" db="EMBL/GenBank/DDBJ databases">
        <title>Single cell metagenomics reveals metabolic interactions within the superorganism composed of flagellate Streblomastix strix and complex community of Bacteroidetes bacteria on its surface.</title>
        <authorList>
            <person name="Treitli S.C."/>
            <person name="Kolisko M."/>
            <person name="Husnik F."/>
            <person name="Keeling P."/>
            <person name="Hampl V."/>
        </authorList>
    </citation>
    <scope>NUCLEOTIDE SEQUENCE [LARGE SCALE GENOMIC DNA]</scope>
    <source>
        <strain evidence="1">ST1C</strain>
    </source>
</reference>
<gene>
    <name evidence="1" type="ORF">EZS28_021127</name>
</gene>
<dbReference type="EMBL" id="SNRW01006293">
    <property type="protein sequence ID" value="KAA6383348.1"/>
    <property type="molecule type" value="Genomic_DNA"/>
</dbReference>
<dbReference type="AlphaFoldDB" id="A0A5J4VL73"/>
<name>A0A5J4VL73_9EUKA</name>